<feature type="compositionally biased region" description="Polar residues" evidence="1">
    <location>
        <begin position="8"/>
        <end position="28"/>
    </location>
</feature>
<evidence type="ECO:0000313" key="2">
    <source>
        <dbReference type="EMBL" id="KZT64922.1"/>
    </source>
</evidence>
<keyword evidence="3" id="KW-1185">Reference proteome</keyword>
<gene>
    <name evidence="2" type="ORF">DAEQUDRAFT_569138</name>
</gene>
<name>A0A165LW47_9APHY</name>
<feature type="compositionally biased region" description="Low complexity" evidence="1">
    <location>
        <begin position="84"/>
        <end position="100"/>
    </location>
</feature>
<feature type="region of interest" description="Disordered" evidence="1">
    <location>
        <begin position="1"/>
        <end position="196"/>
    </location>
</feature>
<accession>A0A165LW47</accession>
<feature type="compositionally biased region" description="Polar residues" evidence="1">
    <location>
        <begin position="557"/>
        <end position="572"/>
    </location>
</feature>
<evidence type="ECO:0000313" key="3">
    <source>
        <dbReference type="Proteomes" id="UP000076727"/>
    </source>
</evidence>
<dbReference type="OrthoDB" id="3270652at2759"/>
<evidence type="ECO:0000256" key="1">
    <source>
        <dbReference type="SAM" id="MobiDB-lite"/>
    </source>
</evidence>
<feature type="compositionally biased region" description="Low complexity" evidence="1">
    <location>
        <begin position="301"/>
        <end position="321"/>
    </location>
</feature>
<feature type="compositionally biased region" description="Low complexity" evidence="1">
    <location>
        <begin position="727"/>
        <end position="748"/>
    </location>
</feature>
<organism evidence="2 3">
    <name type="scientific">Daedalea quercina L-15889</name>
    <dbReference type="NCBI Taxonomy" id="1314783"/>
    <lineage>
        <taxon>Eukaryota</taxon>
        <taxon>Fungi</taxon>
        <taxon>Dikarya</taxon>
        <taxon>Basidiomycota</taxon>
        <taxon>Agaricomycotina</taxon>
        <taxon>Agaricomycetes</taxon>
        <taxon>Polyporales</taxon>
        <taxon>Fomitopsis</taxon>
    </lineage>
</organism>
<proteinExistence type="predicted"/>
<feature type="region of interest" description="Disordered" evidence="1">
    <location>
        <begin position="352"/>
        <end position="391"/>
    </location>
</feature>
<feature type="region of interest" description="Disordered" evidence="1">
    <location>
        <begin position="684"/>
        <end position="748"/>
    </location>
</feature>
<feature type="region of interest" description="Disordered" evidence="1">
    <location>
        <begin position="295"/>
        <end position="321"/>
    </location>
</feature>
<feature type="region of interest" description="Disordered" evidence="1">
    <location>
        <begin position="406"/>
        <end position="431"/>
    </location>
</feature>
<sequence length="778" mass="81347">MTVMPAPSFSQHPQVIPNQPGSGPSTLATDPAASLREAALQTLKARRRKLGSGSEPAGLPSRPQTVHVTSAEPSIQLDYGQEEPSGASSAASSVPTASPPTKLSTPEPKEDEGQGREEGEISDSESLPASPVVQPKVISKAKLTAGPREISKSSAPVKPPPIRTTSAPGPSSAGDSASSAASEQSASELMPPPPLPLPYLLDANHVRPGLEMTQAQYDAAKDIVLDLLGWGVPPEYLVSCGVSREIMFYVFTELNLRLPPNFDATGIPPYPPVPIDLNVTPTTNVVRRFDSMTLRPANGTANPQANGQASSSQSQPALSATAAAFVPTPSLPAVPNLFDMEQQRRQELLARKAAIASRKKQSAPSTSPTSPPGATSVDKEPKDVEMADAVPTKTVDDFLKSIDAVSEKDSGKGKAPARPTSALSRTTTSDAMDVDEAIPGLSIDTLVASSLSSFESTPLVQSPTPATSTPVSVTRQQSADDSVTSRTNQSTPSVASSGERSPSNISPGGMEVFPGLSFESVAPGPDPIRHAQPVRRGTKRPVAADFDDDARPHISRPPSSHTSRGVNGNPYHQPSFKRNVGSFVGLSNMRRCVIDLSDSEDDEEEEGAIPTTSRRENSSGPSRLSAPTRSGPQSGPSVPVRRSPPSRNSATPTAVLTPAALQEKEEEIRKMRELIAQREQNRLRKQVMVSQSSPPSTSVTPAPNGGPHAPPQLDDGLQTSMSDAPHVSTGSNTPTPPGTVSIPSAASSVTSTVATPIADVTANSLLDLAAGDRGEWLL</sequence>
<dbReference type="AlphaFoldDB" id="A0A165LW47"/>
<feature type="compositionally biased region" description="Low complexity" evidence="1">
    <location>
        <begin position="686"/>
        <end position="701"/>
    </location>
</feature>
<feature type="compositionally biased region" description="Low complexity" evidence="1">
    <location>
        <begin position="636"/>
        <end position="661"/>
    </location>
</feature>
<reference evidence="2 3" key="1">
    <citation type="journal article" date="2016" name="Mol. Biol. Evol.">
        <title>Comparative Genomics of Early-Diverging Mushroom-Forming Fungi Provides Insights into the Origins of Lignocellulose Decay Capabilities.</title>
        <authorList>
            <person name="Nagy L.G."/>
            <person name="Riley R."/>
            <person name="Tritt A."/>
            <person name="Adam C."/>
            <person name="Daum C."/>
            <person name="Floudas D."/>
            <person name="Sun H."/>
            <person name="Yadav J.S."/>
            <person name="Pangilinan J."/>
            <person name="Larsson K.H."/>
            <person name="Matsuura K."/>
            <person name="Barry K."/>
            <person name="Labutti K."/>
            <person name="Kuo R."/>
            <person name="Ohm R.A."/>
            <person name="Bhattacharya S.S."/>
            <person name="Shirouzu T."/>
            <person name="Yoshinaga Y."/>
            <person name="Martin F.M."/>
            <person name="Grigoriev I.V."/>
            <person name="Hibbett D.S."/>
        </authorList>
    </citation>
    <scope>NUCLEOTIDE SEQUENCE [LARGE SCALE GENOMIC DNA]</scope>
    <source>
        <strain evidence="2 3">L-15889</strain>
    </source>
</reference>
<feature type="compositionally biased region" description="Low complexity" evidence="1">
    <location>
        <begin position="166"/>
        <end position="189"/>
    </location>
</feature>
<feature type="compositionally biased region" description="Low complexity" evidence="1">
    <location>
        <begin position="362"/>
        <end position="376"/>
    </location>
</feature>
<feature type="compositionally biased region" description="Basic and acidic residues" evidence="1">
    <location>
        <begin position="107"/>
        <end position="119"/>
    </location>
</feature>
<feature type="region of interest" description="Disordered" evidence="1">
    <location>
        <begin position="595"/>
        <end position="664"/>
    </location>
</feature>
<dbReference type="Proteomes" id="UP000076727">
    <property type="component" value="Unassembled WGS sequence"/>
</dbReference>
<dbReference type="EMBL" id="KV429115">
    <property type="protein sequence ID" value="KZT64922.1"/>
    <property type="molecule type" value="Genomic_DNA"/>
</dbReference>
<feature type="compositionally biased region" description="Acidic residues" evidence="1">
    <location>
        <begin position="597"/>
        <end position="607"/>
    </location>
</feature>
<feature type="compositionally biased region" description="Polar residues" evidence="1">
    <location>
        <begin position="618"/>
        <end position="635"/>
    </location>
</feature>
<protein>
    <submittedName>
        <fullName evidence="2">Uncharacterized protein</fullName>
    </submittedName>
</protein>
<feature type="compositionally biased region" description="Polar residues" evidence="1">
    <location>
        <begin position="421"/>
        <end position="430"/>
    </location>
</feature>
<feature type="compositionally biased region" description="Low complexity" evidence="1">
    <location>
        <begin position="460"/>
        <end position="474"/>
    </location>
</feature>
<feature type="region of interest" description="Disordered" evidence="1">
    <location>
        <begin position="455"/>
        <end position="579"/>
    </location>
</feature>
<feature type="compositionally biased region" description="Polar residues" evidence="1">
    <location>
        <begin position="475"/>
        <end position="506"/>
    </location>
</feature>
<feature type="compositionally biased region" description="Polar residues" evidence="1">
    <location>
        <begin position="62"/>
        <end position="73"/>
    </location>
</feature>